<keyword evidence="3" id="KW-1185">Reference proteome</keyword>
<dbReference type="RefSeq" id="WP_091271587.1">
    <property type="nucleotide sequence ID" value="NZ_FNDK01000003.1"/>
</dbReference>
<accession>A0A1G8AW72</accession>
<dbReference type="OrthoDB" id="2871924at2"/>
<dbReference type="EMBL" id="FNDK01000003">
    <property type="protein sequence ID" value="SDH24620.1"/>
    <property type="molecule type" value="Genomic_DNA"/>
</dbReference>
<feature type="transmembrane region" description="Helical" evidence="1">
    <location>
        <begin position="111"/>
        <end position="130"/>
    </location>
</feature>
<keyword evidence="1" id="KW-0472">Membrane</keyword>
<evidence type="ECO:0008006" key="4">
    <source>
        <dbReference type="Google" id="ProtNLM"/>
    </source>
</evidence>
<proteinExistence type="predicted"/>
<protein>
    <recommendedName>
        <fullName evidence="4">Ferric reductase like transmembrane component</fullName>
    </recommendedName>
</protein>
<dbReference type="AlphaFoldDB" id="A0A1G8AW72"/>
<evidence type="ECO:0000313" key="3">
    <source>
        <dbReference type="Proteomes" id="UP000199163"/>
    </source>
</evidence>
<reference evidence="2 3" key="1">
    <citation type="submission" date="2016-10" db="EMBL/GenBank/DDBJ databases">
        <authorList>
            <person name="de Groot N.N."/>
        </authorList>
    </citation>
    <scope>NUCLEOTIDE SEQUENCE [LARGE SCALE GENOMIC DNA]</scope>
    <source>
        <strain evidence="2 3">DSM 21632</strain>
    </source>
</reference>
<evidence type="ECO:0000256" key="1">
    <source>
        <dbReference type="SAM" id="Phobius"/>
    </source>
</evidence>
<name>A0A1G8AW72_9BACI</name>
<keyword evidence="1" id="KW-0812">Transmembrane</keyword>
<organism evidence="2 3">
    <name type="scientific">Alteribacillus persepolensis</name>
    <dbReference type="NCBI Taxonomy" id="568899"/>
    <lineage>
        <taxon>Bacteria</taxon>
        <taxon>Bacillati</taxon>
        <taxon>Bacillota</taxon>
        <taxon>Bacilli</taxon>
        <taxon>Bacillales</taxon>
        <taxon>Bacillaceae</taxon>
        <taxon>Alteribacillus</taxon>
    </lineage>
</organism>
<dbReference type="Proteomes" id="UP000199163">
    <property type="component" value="Unassembled WGS sequence"/>
</dbReference>
<feature type="transmembrane region" description="Helical" evidence="1">
    <location>
        <begin position="142"/>
        <end position="159"/>
    </location>
</feature>
<evidence type="ECO:0000313" key="2">
    <source>
        <dbReference type="EMBL" id="SDH24620.1"/>
    </source>
</evidence>
<keyword evidence="1" id="KW-1133">Transmembrane helix</keyword>
<feature type="transmembrane region" description="Helical" evidence="1">
    <location>
        <begin position="46"/>
        <end position="66"/>
    </location>
</feature>
<gene>
    <name evidence="2" type="ORF">SAMN05192534_10324</name>
</gene>
<feature type="transmembrane region" description="Helical" evidence="1">
    <location>
        <begin position="78"/>
        <end position="99"/>
    </location>
</feature>
<sequence length="160" mass="18128">MRRFFFRLTFLQSFLILGTPTMMLILLLTAAPSSSYEMLVNSAAAGFIYVLLAFFLYPLLIAVKHLRFRKLVLFTRVYIRFHIALAVWGALMLFPHAAGMPSFYPVLTLKAMSGSAAAAAFMAVLLTGYFRKQKSSGKRRRYHRYAAFVFVLACLIHVSV</sequence>